<dbReference type="Gene3D" id="6.10.140.1620">
    <property type="match status" value="1"/>
</dbReference>
<evidence type="ECO:0000256" key="2">
    <source>
        <dbReference type="ARBA" id="ARBA00025223"/>
    </source>
</evidence>
<accession>A0ABD3E552</accession>
<keyword evidence="5" id="KW-1185">Reference proteome</keyword>
<evidence type="ECO:0000256" key="3">
    <source>
        <dbReference type="SAM" id="MobiDB-lite"/>
    </source>
</evidence>
<feature type="region of interest" description="Disordered" evidence="3">
    <location>
        <begin position="142"/>
        <end position="245"/>
    </location>
</feature>
<proteinExistence type="inferred from homology"/>
<evidence type="ECO:0000256" key="1">
    <source>
        <dbReference type="ARBA" id="ARBA00010020"/>
    </source>
</evidence>
<organism evidence="4 5">
    <name type="scientific">Castilleja foliolosa</name>
    <dbReference type="NCBI Taxonomy" id="1961234"/>
    <lineage>
        <taxon>Eukaryota</taxon>
        <taxon>Viridiplantae</taxon>
        <taxon>Streptophyta</taxon>
        <taxon>Embryophyta</taxon>
        <taxon>Tracheophyta</taxon>
        <taxon>Spermatophyta</taxon>
        <taxon>Magnoliopsida</taxon>
        <taxon>eudicotyledons</taxon>
        <taxon>Gunneridae</taxon>
        <taxon>Pentapetalae</taxon>
        <taxon>asterids</taxon>
        <taxon>lamiids</taxon>
        <taxon>Lamiales</taxon>
        <taxon>Orobanchaceae</taxon>
        <taxon>Pedicularideae</taxon>
        <taxon>Castillejinae</taxon>
        <taxon>Castilleja</taxon>
    </lineage>
</organism>
<reference evidence="5" key="1">
    <citation type="journal article" date="2024" name="IScience">
        <title>Strigolactones Initiate the Formation of Haustorium-like Structures in Castilleja.</title>
        <authorList>
            <person name="Buerger M."/>
            <person name="Peterson D."/>
            <person name="Chory J."/>
        </authorList>
    </citation>
    <scope>NUCLEOTIDE SEQUENCE [LARGE SCALE GENOMIC DNA]</scope>
</reference>
<dbReference type="AlphaFoldDB" id="A0ABD3E552"/>
<dbReference type="EMBL" id="JAVIJP010000007">
    <property type="protein sequence ID" value="KAL3649625.1"/>
    <property type="molecule type" value="Genomic_DNA"/>
</dbReference>
<evidence type="ECO:0000313" key="4">
    <source>
        <dbReference type="EMBL" id="KAL3649625.1"/>
    </source>
</evidence>
<feature type="compositionally biased region" description="Basic and acidic residues" evidence="3">
    <location>
        <begin position="212"/>
        <end position="224"/>
    </location>
</feature>
<dbReference type="Proteomes" id="UP001632038">
    <property type="component" value="Unassembled WGS sequence"/>
</dbReference>
<dbReference type="PANTHER" id="PTHR10460:SF34">
    <property type="entry name" value="PROTEIN ABIL2-LIKE"/>
    <property type="match status" value="1"/>
</dbReference>
<comment type="caution">
    <text evidence="4">The sequence shown here is derived from an EMBL/GenBank/DDBJ whole genome shotgun (WGS) entry which is preliminary data.</text>
</comment>
<sequence>MLNDTTEFMQHHRLQFADSLKDLKNLKKQLYSVAERFESSYDENDHKQFVVQLSKDYVAKALVSTVDHLGSVADKLNKFLDEQPNQLSETNIRFFFIQQRLSTFREFIDTKGMLQPLILTGHRKHYVLPPYNEQQQMPIQEKSLSKDFQASRKKPNPPLLRQQQPRIMMPSREQSPDPHSFSFTRPVPNKEAGKRSISPVASEPRRAISASRRQDMTKREKEVKSYTSKSKQLFRALVSGHRSGK</sequence>
<protein>
    <submittedName>
        <fullName evidence="4">Uncharacterized protein</fullName>
    </submittedName>
</protein>
<evidence type="ECO:0000313" key="5">
    <source>
        <dbReference type="Proteomes" id="UP001632038"/>
    </source>
</evidence>
<gene>
    <name evidence="4" type="ORF">CASFOL_006028</name>
</gene>
<comment type="similarity">
    <text evidence="1">Belongs to the ABI family.</text>
</comment>
<dbReference type="PANTHER" id="PTHR10460">
    <property type="entry name" value="ABL INTERACTOR FAMILY MEMBER"/>
    <property type="match status" value="1"/>
</dbReference>
<comment type="function">
    <text evidence="2">Involved in regulation of actin and microtubule organization. Part of a WAVE complex that activates the Arp2/3 complex.</text>
</comment>
<dbReference type="InterPro" id="IPR028457">
    <property type="entry name" value="ABI"/>
</dbReference>
<name>A0ABD3E552_9LAMI</name>